<keyword evidence="3" id="KW-1185">Reference proteome</keyword>
<keyword evidence="1" id="KW-0812">Transmembrane</keyword>
<gene>
    <name evidence="2" type="ORF">Ctob_014492</name>
</gene>
<feature type="transmembrane region" description="Helical" evidence="1">
    <location>
        <begin position="401"/>
        <end position="421"/>
    </location>
</feature>
<sequence>MRRRLQEVQPFQFYIDRLYEKTDTAPALPSMNFPGGNNNALVDLFEFQHLVRLLALNCDATSSTRHDGRYCIADVPAQFQAANANNVTNGISMTELTNWVVSRESSAIAADQELGNQLIMRLTGVPDPEAAVGLLSGIGQVSSSQSAAEAVVTVSFTLGVAPDTLFPGEKDMILMNCIKLLYPNETPTRYQEIFTDTVMTILSGDASGRRLSVATSSTVTITAYFPSDAAASAGSANMQSVMSSPAAATTYLGVPVTSTPTVSISKPPGSGAMEIVPAAIIAGLMVVLFFVACCVAKFCSEKMRKKFETAPKAVGCCGSCRAGCCSAFALKGWAWNNMIAIVFLLVAAGVLFHRMHAVTMGIIGIIDAVFAMQTVSMEEVRDAVAGFSSILGMIDPIRPQLPLLTIAVIVPAAVAAIFLLISSLCSCRASGTMCCAKLFLMLTYIFLIICIVFYIIFAALGIAISLPIVRSQLSMVTGICGTTLPMLQQTLQDSSLALERARATPGVASADLDTAAQQMANAAEPAAIMNDLCGTLYSLFDHLPALFAPALSCVFAAIYGLYSSCVTCCVAKCCCSPKVTSKKYNGELVWHVHGKSKVTKVIPSETELVAP</sequence>
<dbReference type="EMBL" id="JWZX01000497">
    <property type="protein sequence ID" value="KOO52795.1"/>
    <property type="molecule type" value="Genomic_DNA"/>
</dbReference>
<feature type="transmembrane region" description="Helical" evidence="1">
    <location>
        <begin position="543"/>
        <end position="562"/>
    </location>
</feature>
<feature type="transmembrane region" description="Helical" evidence="1">
    <location>
        <begin position="275"/>
        <end position="296"/>
    </location>
</feature>
<proteinExistence type="predicted"/>
<comment type="caution">
    <text evidence="2">The sequence shown here is derived from an EMBL/GenBank/DDBJ whole genome shotgun (WGS) entry which is preliminary data.</text>
</comment>
<accession>A0A0M0LNY9</accession>
<dbReference type="Proteomes" id="UP000037460">
    <property type="component" value="Unassembled WGS sequence"/>
</dbReference>
<evidence type="ECO:0000313" key="2">
    <source>
        <dbReference type="EMBL" id="KOO52795.1"/>
    </source>
</evidence>
<evidence type="ECO:0000256" key="1">
    <source>
        <dbReference type="SAM" id="Phobius"/>
    </source>
</evidence>
<name>A0A0M0LNY9_9EUKA</name>
<protein>
    <submittedName>
        <fullName evidence="2">Uncharacterized protein</fullName>
    </submittedName>
</protein>
<keyword evidence="1" id="KW-1133">Transmembrane helix</keyword>
<keyword evidence="1" id="KW-0472">Membrane</keyword>
<dbReference type="AlphaFoldDB" id="A0A0M0LNY9"/>
<feature type="transmembrane region" description="Helical" evidence="1">
    <location>
        <begin position="333"/>
        <end position="352"/>
    </location>
</feature>
<reference evidence="3" key="1">
    <citation type="journal article" date="2015" name="PLoS Genet.">
        <title>Genome Sequence and Transcriptome Analyses of Chrysochromulina tobin: Metabolic Tools for Enhanced Algal Fitness in the Prominent Order Prymnesiales (Haptophyceae).</title>
        <authorList>
            <person name="Hovde B.T."/>
            <person name="Deodato C.R."/>
            <person name="Hunsperger H.M."/>
            <person name="Ryken S.A."/>
            <person name="Yost W."/>
            <person name="Jha R.K."/>
            <person name="Patterson J."/>
            <person name="Monnat R.J. Jr."/>
            <person name="Barlow S.B."/>
            <person name="Starkenburg S.R."/>
            <person name="Cattolico R.A."/>
        </authorList>
    </citation>
    <scope>NUCLEOTIDE SEQUENCE</scope>
    <source>
        <strain evidence="3">CCMP291</strain>
    </source>
</reference>
<evidence type="ECO:0000313" key="3">
    <source>
        <dbReference type="Proteomes" id="UP000037460"/>
    </source>
</evidence>
<feature type="transmembrane region" description="Helical" evidence="1">
    <location>
        <begin position="441"/>
        <end position="466"/>
    </location>
</feature>
<organism evidence="2 3">
    <name type="scientific">Chrysochromulina tobinii</name>
    <dbReference type="NCBI Taxonomy" id="1460289"/>
    <lineage>
        <taxon>Eukaryota</taxon>
        <taxon>Haptista</taxon>
        <taxon>Haptophyta</taxon>
        <taxon>Prymnesiophyceae</taxon>
        <taxon>Prymnesiales</taxon>
        <taxon>Chrysochromulinaceae</taxon>
        <taxon>Chrysochromulina</taxon>
    </lineage>
</organism>